<name>A0A921ZZE2_CARIL</name>
<dbReference type="EMBL" id="CM031840">
    <property type="protein sequence ID" value="KAG6671587.1"/>
    <property type="molecule type" value="Genomic_DNA"/>
</dbReference>
<dbReference type="CDD" id="cd20071">
    <property type="entry name" value="SET_SMYD"/>
    <property type="match status" value="1"/>
</dbReference>
<protein>
    <recommendedName>
        <fullName evidence="1">SET domain-containing protein</fullName>
    </recommendedName>
</protein>
<organism evidence="2 3">
    <name type="scientific">Carya illinoinensis</name>
    <name type="common">Pecan</name>
    <dbReference type="NCBI Taxonomy" id="32201"/>
    <lineage>
        <taxon>Eukaryota</taxon>
        <taxon>Viridiplantae</taxon>
        <taxon>Streptophyta</taxon>
        <taxon>Embryophyta</taxon>
        <taxon>Tracheophyta</taxon>
        <taxon>Spermatophyta</taxon>
        <taxon>Magnoliopsida</taxon>
        <taxon>eudicotyledons</taxon>
        <taxon>Gunneridae</taxon>
        <taxon>Pentapetalae</taxon>
        <taxon>rosids</taxon>
        <taxon>fabids</taxon>
        <taxon>Fagales</taxon>
        <taxon>Juglandaceae</taxon>
        <taxon>Carya</taxon>
    </lineage>
</organism>
<sequence length="676" mass="75383">MSRSLKAEMEMRGREDIEMGQDITPPIPPLSYSLHDSFLLSHCSACFTPLPLRPTFPHIPLPLPPNLLSYCSPRCSTSDSPLHFSSAEFHLLRSYPSSFGESSDLRAALRFLHSLPDSSGSVPNGRLAGLLTNRDKLLARTGYDEEFVKRIRDGARIMAAARKMREGHVAPEQNDFVLEEAALCLVLTNAVEVQDDSGRTLGIAVYDPSFSWINHSCSPNACYRFFLSSPPPCCAQARHRVVPCARHGLETQIESGVCSISEFSYGEMSENNGPKVICRSIKRIKKGEEVTVAYTDLLHPKEMRQSELWSKYRFICCCSRCSSSHLTYVDHILQEVSPASLQSSSLLSGQHTYIDGAIESLTDHINDAITEYLESGESESCCKKLEDMLTQGLLYEQLGGREEKSQPVFKLHPLHYLSLNAYTTLVSAYKVRASGLLTLYSGMEEHHLEALELSRISAAYSLLLAGATHHLFQSEPSLIASVANFWIGAGESLLTLASSSVWSIIVKRGLPATNLSYTLSKYICSKCSLMQKFRAILHHREAQSTDLENISSEFLDCVTNITQKVWGFLIHGSQYLRVVKDPIEFNWLGTSKDSSTRDIQPHLGSSAVVSYHGDEESFSVCEAHKCIFQVGVHCLLYGGYLACICYGRHSYLITHIQNILDPEECLINRFHETDEL</sequence>
<comment type="caution">
    <text evidence="2">The sequence shown here is derived from an EMBL/GenBank/DDBJ whole genome shotgun (WGS) entry which is preliminary data.</text>
</comment>
<evidence type="ECO:0000313" key="2">
    <source>
        <dbReference type="EMBL" id="KAG6671587.1"/>
    </source>
</evidence>
<gene>
    <name evidence="2" type="ORF">I3842_16G010500</name>
</gene>
<feature type="domain" description="SET" evidence="1">
    <location>
        <begin position="204"/>
        <end position="294"/>
    </location>
</feature>
<dbReference type="PANTHER" id="PTHR47780:SF1">
    <property type="entry name" value="PROTEIN SET DOMAIN GROUP 41"/>
    <property type="match status" value="1"/>
</dbReference>
<reference evidence="2" key="1">
    <citation type="submission" date="2021-01" db="EMBL/GenBank/DDBJ databases">
        <authorList>
            <person name="Lovell J.T."/>
            <person name="Bentley N."/>
            <person name="Bhattarai G."/>
            <person name="Jenkins J.W."/>
            <person name="Sreedasyam A."/>
            <person name="Alarcon Y."/>
            <person name="Bock C."/>
            <person name="Boston L."/>
            <person name="Carlson J."/>
            <person name="Cervantes K."/>
            <person name="Clermont K."/>
            <person name="Krom N."/>
            <person name="Kubenka K."/>
            <person name="Mamidi S."/>
            <person name="Mattison C."/>
            <person name="Monteros M."/>
            <person name="Pisani C."/>
            <person name="Plott C."/>
            <person name="Rajasekar S."/>
            <person name="Rhein H.S."/>
            <person name="Rohla C."/>
            <person name="Song M."/>
            <person name="Hilaire R.S."/>
            <person name="Shu S."/>
            <person name="Wells L."/>
            <person name="Wang X."/>
            <person name="Webber J."/>
            <person name="Heerema R.J."/>
            <person name="Klein P."/>
            <person name="Conner P."/>
            <person name="Grauke L."/>
            <person name="Grimwood J."/>
            <person name="Schmutz J."/>
            <person name="Randall J.J."/>
        </authorList>
    </citation>
    <scope>NUCLEOTIDE SEQUENCE</scope>
    <source>
        <tissue evidence="2">Leaf</tissue>
    </source>
</reference>
<proteinExistence type="predicted"/>
<dbReference type="Pfam" id="PF00856">
    <property type="entry name" value="SET"/>
    <property type="match status" value="1"/>
</dbReference>
<dbReference type="InterPro" id="IPR001214">
    <property type="entry name" value="SET_dom"/>
</dbReference>
<dbReference type="PANTHER" id="PTHR47780">
    <property type="entry name" value="PROTEIN SET DOMAIN GROUP 41"/>
    <property type="match status" value="1"/>
</dbReference>
<dbReference type="AlphaFoldDB" id="A0A921ZZE2"/>
<evidence type="ECO:0000259" key="1">
    <source>
        <dbReference type="Pfam" id="PF00856"/>
    </source>
</evidence>
<dbReference type="Proteomes" id="UP000811246">
    <property type="component" value="Chromosome 16"/>
</dbReference>
<evidence type="ECO:0000313" key="3">
    <source>
        <dbReference type="Proteomes" id="UP000811246"/>
    </source>
</evidence>
<accession>A0A921ZZE2</accession>